<keyword evidence="4" id="KW-1185">Reference proteome</keyword>
<dbReference type="PANTHER" id="PTHR11439">
    <property type="entry name" value="GAG-POL-RELATED RETROTRANSPOSON"/>
    <property type="match status" value="1"/>
</dbReference>
<evidence type="ECO:0000256" key="1">
    <source>
        <dbReference type="SAM" id="MobiDB-lite"/>
    </source>
</evidence>
<dbReference type="CDD" id="cd09272">
    <property type="entry name" value="RNase_HI_RT_Ty1"/>
    <property type="match status" value="1"/>
</dbReference>
<accession>A0A9P0EXS9</accession>
<dbReference type="InterPro" id="IPR057670">
    <property type="entry name" value="SH3_retrovirus"/>
</dbReference>
<dbReference type="EMBL" id="OU963862">
    <property type="protein sequence ID" value="CAH0381334.1"/>
    <property type="molecule type" value="Genomic_DNA"/>
</dbReference>
<proteinExistence type="predicted"/>
<evidence type="ECO:0000259" key="2">
    <source>
        <dbReference type="Pfam" id="PF25597"/>
    </source>
</evidence>
<organism evidence="3 4">
    <name type="scientific">Bemisia tabaci</name>
    <name type="common">Sweetpotato whitefly</name>
    <name type="synonym">Aleurodes tabaci</name>
    <dbReference type="NCBI Taxonomy" id="7038"/>
    <lineage>
        <taxon>Eukaryota</taxon>
        <taxon>Metazoa</taxon>
        <taxon>Ecdysozoa</taxon>
        <taxon>Arthropoda</taxon>
        <taxon>Hexapoda</taxon>
        <taxon>Insecta</taxon>
        <taxon>Pterygota</taxon>
        <taxon>Neoptera</taxon>
        <taxon>Paraneoptera</taxon>
        <taxon>Hemiptera</taxon>
        <taxon>Sternorrhyncha</taxon>
        <taxon>Aleyrodoidea</taxon>
        <taxon>Aleyrodidae</taxon>
        <taxon>Aleyrodinae</taxon>
        <taxon>Bemisia</taxon>
    </lineage>
</organism>
<protein>
    <recommendedName>
        <fullName evidence="2">Retroviral polymerase SH3-like domain-containing protein</fullName>
    </recommendedName>
</protein>
<evidence type="ECO:0000313" key="3">
    <source>
        <dbReference type="EMBL" id="CAH0381334.1"/>
    </source>
</evidence>
<sequence length="537" mass="60238">MQKTPYENWFGRPPALNRMRIFGSIAYAKVTGYLKKFDDRAKRFIFVGYAPTGYRLFDPEKSRITVSRDVKILDGIYLSNVKDVKSKHDLATIENLLRDEVCWKDESLNLLTPENKNNTKNADVIESEQSVNSIELEENLGVSGAQIFSPASSEISSAGDKTPINDLEWQPGSSDWNSSDSEIQTIIAQKDVRRYPDRERVKTKLFPEPETKIADSEKIVNKVPNDKESNENIEGSSNLCISSFPNIYAFMAATDAHEPETFKQVMKSENKEEWISAMRCEMDSMKGNNVWKLVPRPKNSVYVDDFLLLYSDESVGAKLKGELMNEYKMKDLGGLNYFLGAQSENCNTGTAAHFKDGNIHKTPAAPLFFRCRADFKLVGYVDSDWAECRIDRRSYTGYVFEFANSAISWESRKQRSPALSSAKGEYMGISDCYREAIAGTQAEFGTRPIHRRCVRGSAYMPNMPKFLGSADLGMHLPVGKDAVVKLRRPGKSRRKARSSVSSYRSPRQRVKVATGTPLLPAGLGTPFSDTGLSGVNP</sequence>
<dbReference type="PANTHER" id="PTHR11439:SF463">
    <property type="entry name" value="REVERSE TRANSCRIPTASE TY1_COPIA-TYPE DOMAIN-CONTAINING PROTEIN"/>
    <property type="match status" value="1"/>
</dbReference>
<gene>
    <name evidence="3" type="ORF">BEMITA_LOCUS997</name>
</gene>
<evidence type="ECO:0000313" key="4">
    <source>
        <dbReference type="Proteomes" id="UP001152759"/>
    </source>
</evidence>
<dbReference type="AlphaFoldDB" id="A0A9P0EXS9"/>
<dbReference type="Proteomes" id="UP001152759">
    <property type="component" value="Chromosome 1"/>
</dbReference>
<feature type="domain" description="Retroviral polymerase SH3-like" evidence="2">
    <location>
        <begin position="24"/>
        <end position="75"/>
    </location>
</feature>
<feature type="region of interest" description="Disordered" evidence="1">
    <location>
        <begin position="487"/>
        <end position="537"/>
    </location>
</feature>
<reference evidence="3" key="1">
    <citation type="submission" date="2021-12" db="EMBL/GenBank/DDBJ databases">
        <authorList>
            <person name="King R."/>
        </authorList>
    </citation>
    <scope>NUCLEOTIDE SEQUENCE</scope>
</reference>
<feature type="compositionally biased region" description="Basic residues" evidence="1">
    <location>
        <begin position="487"/>
        <end position="497"/>
    </location>
</feature>
<dbReference type="Pfam" id="PF25597">
    <property type="entry name" value="SH3_retrovirus"/>
    <property type="match status" value="1"/>
</dbReference>
<feature type="compositionally biased region" description="Polar residues" evidence="1">
    <location>
        <begin position="527"/>
        <end position="537"/>
    </location>
</feature>
<name>A0A9P0EXS9_BEMTA</name>